<organism evidence="9 10">
    <name type="scientific">Orbilia blumenaviensis</name>
    <dbReference type="NCBI Taxonomy" id="1796055"/>
    <lineage>
        <taxon>Eukaryota</taxon>
        <taxon>Fungi</taxon>
        <taxon>Dikarya</taxon>
        <taxon>Ascomycota</taxon>
        <taxon>Pezizomycotina</taxon>
        <taxon>Orbiliomycetes</taxon>
        <taxon>Orbiliales</taxon>
        <taxon>Orbiliaceae</taxon>
        <taxon>Orbilia</taxon>
    </lineage>
</organism>
<evidence type="ECO:0000256" key="5">
    <source>
        <dbReference type="ARBA" id="ARBA00022490"/>
    </source>
</evidence>
<reference evidence="9 10" key="1">
    <citation type="submission" date="2019-10" db="EMBL/GenBank/DDBJ databases">
        <authorList>
            <person name="Palmer J.M."/>
        </authorList>
    </citation>
    <scope>NUCLEOTIDE SEQUENCE [LARGE SCALE GENOMIC DNA]</scope>
    <source>
        <strain evidence="9 10">TWF730</strain>
    </source>
</reference>
<evidence type="ECO:0000256" key="3">
    <source>
        <dbReference type="ARBA" id="ARBA00009834"/>
    </source>
</evidence>
<dbReference type="InterPro" id="IPR016689">
    <property type="entry name" value="ESCRT-2_cplx_Snf8"/>
</dbReference>
<evidence type="ECO:0000313" key="9">
    <source>
        <dbReference type="EMBL" id="KAK6340208.1"/>
    </source>
</evidence>
<accession>A0AAV9UCL9</accession>
<dbReference type="InterPro" id="IPR036388">
    <property type="entry name" value="WH-like_DNA-bd_sf"/>
</dbReference>
<comment type="subcellular location">
    <subcellularLocation>
        <location evidence="2">Cytoplasm</location>
    </subcellularLocation>
    <subcellularLocation>
        <location evidence="1">Endosome membrane</location>
        <topology evidence="1">Peripheral membrane protein</topology>
    </subcellularLocation>
</comment>
<dbReference type="AlphaFoldDB" id="A0AAV9UCL9"/>
<evidence type="ECO:0000256" key="8">
    <source>
        <dbReference type="ARBA" id="ARBA00023136"/>
    </source>
</evidence>
<dbReference type="Gene3D" id="6.10.140.180">
    <property type="match status" value="1"/>
</dbReference>
<keyword evidence="7" id="KW-0653">Protein transport</keyword>
<dbReference type="SUPFAM" id="SSF46785">
    <property type="entry name" value="Winged helix' DNA-binding domain"/>
    <property type="match status" value="2"/>
</dbReference>
<dbReference type="InterPro" id="IPR036390">
    <property type="entry name" value="WH_DNA-bd_sf"/>
</dbReference>
<dbReference type="Pfam" id="PF04157">
    <property type="entry name" value="EAP30"/>
    <property type="match status" value="1"/>
</dbReference>
<gene>
    <name evidence="9" type="ORF">TWF730_001974</name>
</gene>
<dbReference type="Gene3D" id="1.10.10.10">
    <property type="entry name" value="Winged helix-like DNA-binding domain superfamily/Winged helix DNA-binding domain"/>
    <property type="match status" value="2"/>
</dbReference>
<dbReference type="PANTHER" id="PTHR12806:SF0">
    <property type="entry name" value="VACUOLAR-SORTING PROTEIN SNF8"/>
    <property type="match status" value="1"/>
</dbReference>
<keyword evidence="4" id="KW-0813">Transport</keyword>
<dbReference type="Proteomes" id="UP001373714">
    <property type="component" value="Unassembled WGS sequence"/>
</dbReference>
<comment type="similarity">
    <text evidence="3">Belongs to the SNF8 family.</text>
</comment>
<keyword evidence="8" id="KW-0472">Membrane</keyword>
<comment type="caution">
    <text evidence="9">The sequence shown here is derived from an EMBL/GenBank/DDBJ whole genome shotgun (WGS) entry which is preliminary data.</text>
</comment>
<evidence type="ECO:0000256" key="1">
    <source>
        <dbReference type="ARBA" id="ARBA00004481"/>
    </source>
</evidence>
<proteinExistence type="inferred from homology"/>
<dbReference type="FunFam" id="1.10.10.10:FF:000397">
    <property type="entry name" value="Vacuolar-sorting protein SNF8"/>
    <property type="match status" value="1"/>
</dbReference>
<keyword evidence="5" id="KW-0963">Cytoplasm</keyword>
<evidence type="ECO:0000256" key="4">
    <source>
        <dbReference type="ARBA" id="ARBA00022448"/>
    </source>
</evidence>
<dbReference type="GO" id="GO:0043328">
    <property type="term" value="P:protein transport to vacuole involved in ubiquitin-dependent protein catabolic process via the multivesicular body sorting pathway"/>
    <property type="evidence" value="ECO:0007669"/>
    <property type="project" value="TreeGrafter"/>
</dbReference>
<sequence length="307" mass="34209">MQHGMRLQRQLTCDYDITLDSRLLHHTLSPPTPTAFPRVRRILQQHTTKASLTKMRRRVGLAALDRRAQDSQTRSTHGATLRRTHQSELTTQLSVFQAALSTFSTQYSSEIRQNPKFRSEFARMCTTIGIDPLAASSNRPKEKGGSIWSEFLGSQVNDFYFELAVKIVEVCRDTRAKNGGLISVTEVQSTLLKKDKSTGGGGTGLQISEDDIIRSVECLKPLGSGFEIIKIGKTNMIRSVPKELNRDQAKVLEVIQVLGFVTIGVLVDNLGWIAPRAQAVVDDLMAEAFLWVDEQEGETSYWAPCSL</sequence>
<dbReference type="FunFam" id="1.10.10.10:FF:000085">
    <property type="entry name" value="Vacuolar-sorting protein SNF8"/>
    <property type="match status" value="1"/>
</dbReference>
<name>A0AAV9UCL9_9PEZI</name>
<dbReference type="GO" id="GO:0000814">
    <property type="term" value="C:ESCRT II complex"/>
    <property type="evidence" value="ECO:0007669"/>
    <property type="project" value="InterPro"/>
</dbReference>
<evidence type="ECO:0008006" key="11">
    <source>
        <dbReference type="Google" id="ProtNLM"/>
    </source>
</evidence>
<keyword evidence="10" id="KW-1185">Reference proteome</keyword>
<evidence type="ECO:0000256" key="2">
    <source>
        <dbReference type="ARBA" id="ARBA00004496"/>
    </source>
</evidence>
<keyword evidence="6" id="KW-0967">Endosome</keyword>
<evidence type="ECO:0000256" key="6">
    <source>
        <dbReference type="ARBA" id="ARBA00022753"/>
    </source>
</evidence>
<dbReference type="EMBL" id="JAVHNS010000011">
    <property type="protein sequence ID" value="KAK6340208.1"/>
    <property type="molecule type" value="Genomic_DNA"/>
</dbReference>
<protein>
    <recommendedName>
        <fullName evidence="11">Vacuolar-sorting protein SNF8</fullName>
    </recommendedName>
</protein>
<dbReference type="PANTHER" id="PTHR12806">
    <property type="entry name" value="EAP30 SUBUNIT OF ELL COMPLEX"/>
    <property type="match status" value="1"/>
</dbReference>
<evidence type="ECO:0000256" key="7">
    <source>
        <dbReference type="ARBA" id="ARBA00022927"/>
    </source>
</evidence>
<dbReference type="InterPro" id="IPR040608">
    <property type="entry name" value="Snf8/Vps36"/>
</dbReference>
<evidence type="ECO:0000313" key="10">
    <source>
        <dbReference type="Proteomes" id="UP001373714"/>
    </source>
</evidence>